<dbReference type="Gene3D" id="3.40.47.10">
    <property type="match status" value="1"/>
</dbReference>
<dbReference type="CDD" id="cd00834">
    <property type="entry name" value="KAS_I_II"/>
    <property type="match status" value="1"/>
</dbReference>
<dbReference type="Proteomes" id="UP001500879">
    <property type="component" value="Unassembled WGS sequence"/>
</dbReference>
<accession>A0ABN0YY22</accession>
<name>A0ABN0YY22_9ACTN</name>
<dbReference type="InterPro" id="IPR014031">
    <property type="entry name" value="Ketoacyl_synth_C"/>
</dbReference>
<comment type="caution">
    <text evidence="6">The sequence shown here is derived from an EMBL/GenBank/DDBJ whole genome shotgun (WGS) entry which is preliminary data.</text>
</comment>
<keyword evidence="7" id="KW-1185">Reference proteome</keyword>
<evidence type="ECO:0000313" key="7">
    <source>
        <dbReference type="Proteomes" id="UP001500879"/>
    </source>
</evidence>
<dbReference type="PROSITE" id="PS52004">
    <property type="entry name" value="KS3_2"/>
    <property type="match status" value="1"/>
</dbReference>
<dbReference type="InterPro" id="IPR000794">
    <property type="entry name" value="Beta-ketoacyl_synthase"/>
</dbReference>
<dbReference type="PANTHER" id="PTHR11712:SF336">
    <property type="entry name" value="3-OXOACYL-[ACYL-CARRIER-PROTEIN] SYNTHASE, MITOCHONDRIAL"/>
    <property type="match status" value="1"/>
</dbReference>
<dbReference type="InterPro" id="IPR014030">
    <property type="entry name" value="Ketoacyl_synth_N"/>
</dbReference>
<keyword evidence="2 4" id="KW-0808">Transferase</keyword>
<gene>
    <name evidence="6" type="ORF">GCM10010357_46980</name>
</gene>
<dbReference type="SMART" id="SM00825">
    <property type="entry name" value="PKS_KS"/>
    <property type="match status" value="1"/>
</dbReference>
<sequence>MGAKVDAKAGAKVSAKVSADTNDVVVTGLGATTPLGGDTASTWSAMLAGRSGIGRIEEEWARSLPVRIAGRLAVEPTDVLDRVQARRMDRCEQIALIAAREAWADAGRPEVDPERLAVVVGTGTGGALTLLGQDDVLEASGVRKVSPHTVPMLMANGPAAWVSIELGAKGGAHTPVSACASGAEAIAQGLDLIRLGRADVVVAGGTEACVCPLPMAGFAQARAHSTRNDEPARASRPFDRDRDGFVIGEGAAVVVLERASFAAARAARTHAALAGAAVTSDAHHITAAHAEGQVRAMRGALAAAGLSPRDIDHVHAHATSTPLGDLTEARSVAEALGTHPAVTATKSMTGHLFGAAGALGAIAAILALREGVVPATANLDSPDPEVALDVVAGGPRRGPLRAAVANAFGFGGHNASLVFTAAP</sequence>
<keyword evidence="3" id="KW-0012">Acyltransferase</keyword>
<evidence type="ECO:0000313" key="6">
    <source>
        <dbReference type="EMBL" id="GAA0420236.1"/>
    </source>
</evidence>
<dbReference type="SUPFAM" id="SSF53901">
    <property type="entry name" value="Thiolase-like"/>
    <property type="match status" value="2"/>
</dbReference>
<evidence type="ECO:0000256" key="2">
    <source>
        <dbReference type="ARBA" id="ARBA00022679"/>
    </source>
</evidence>
<dbReference type="InterPro" id="IPR016039">
    <property type="entry name" value="Thiolase-like"/>
</dbReference>
<comment type="similarity">
    <text evidence="1 4">Belongs to the thiolase-like superfamily. Beta-ketoacyl-ACP synthases family.</text>
</comment>
<dbReference type="Pfam" id="PF02801">
    <property type="entry name" value="Ketoacyl-synt_C"/>
    <property type="match status" value="1"/>
</dbReference>
<evidence type="ECO:0000256" key="4">
    <source>
        <dbReference type="RuleBase" id="RU003694"/>
    </source>
</evidence>
<dbReference type="NCBIfam" id="NF005589">
    <property type="entry name" value="PRK07314.1"/>
    <property type="match status" value="1"/>
</dbReference>
<dbReference type="Pfam" id="PF00109">
    <property type="entry name" value="ketoacyl-synt"/>
    <property type="match status" value="1"/>
</dbReference>
<feature type="domain" description="Ketosynthase family 3 (KS3)" evidence="5">
    <location>
        <begin position="21"/>
        <end position="421"/>
    </location>
</feature>
<evidence type="ECO:0000256" key="1">
    <source>
        <dbReference type="ARBA" id="ARBA00008467"/>
    </source>
</evidence>
<dbReference type="InterPro" id="IPR018201">
    <property type="entry name" value="Ketoacyl_synth_AS"/>
</dbReference>
<reference evidence="6 7" key="1">
    <citation type="journal article" date="2019" name="Int. J. Syst. Evol. Microbiol.">
        <title>The Global Catalogue of Microorganisms (GCM) 10K type strain sequencing project: providing services to taxonomists for standard genome sequencing and annotation.</title>
        <authorList>
            <consortium name="The Broad Institute Genomics Platform"/>
            <consortium name="The Broad Institute Genome Sequencing Center for Infectious Disease"/>
            <person name="Wu L."/>
            <person name="Ma J."/>
        </authorList>
    </citation>
    <scope>NUCLEOTIDE SEQUENCE [LARGE SCALE GENOMIC DNA]</scope>
    <source>
        <strain evidence="6 7">JCM 4788</strain>
    </source>
</reference>
<protein>
    <submittedName>
        <fullName evidence="6">Beta-ketoacyl-[acyl-carrier-protein] synthase family protein</fullName>
    </submittedName>
</protein>
<evidence type="ECO:0000256" key="3">
    <source>
        <dbReference type="ARBA" id="ARBA00023315"/>
    </source>
</evidence>
<dbReference type="EMBL" id="BAAABX010000050">
    <property type="protein sequence ID" value="GAA0420236.1"/>
    <property type="molecule type" value="Genomic_DNA"/>
</dbReference>
<organism evidence="6 7">
    <name type="scientific">Streptomyces luteireticuli</name>
    <dbReference type="NCBI Taxonomy" id="173858"/>
    <lineage>
        <taxon>Bacteria</taxon>
        <taxon>Bacillati</taxon>
        <taxon>Actinomycetota</taxon>
        <taxon>Actinomycetes</taxon>
        <taxon>Kitasatosporales</taxon>
        <taxon>Streptomycetaceae</taxon>
        <taxon>Streptomyces</taxon>
    </lineage>
</organism>
<proteinExistence type="inferred from homology"/>
<dbReference type="PROSITE" id="PS00606">
    <property type="entry name" value="KS3_1"/>
    <property type="match status" value="1"/>
</dbReference>
<evidence type="ECO:0000259" key="5">
    <source>
        <dbReference type="PROSITE" id="PS52004"/>
    </source>
</evidence>
<dbReference type="InterPro" id="IPR020841">
    <property type="entry name" value="PKS_Beta-ketoAc_synthase_dom"/>
</dbReference>
<dbReference type="PANTHER" id="PTHR11712">
    <property type="entry name" value="POLYKETIDE SYNTHASE-RELATED"/>
    <property type="match status" value="1"/>
</dbReference>